<dbReference type="OMA" id="GLQCDKY"/>
<dbReference type="PANTHER" id="PTHR46929:SF33">
    <property type="entry name" value="L10-INTERACTING MYB DOMAIN-CONTAINING PROTEIN-LIKE ISOFORM X1"/>
    <property type="match status" value="1"/>
</dbReference>
<keyword evidence="4" id="KW-1185">Reference proteome</keyword>
<gene>
    <name evidence="3" type="ORF">BVC80_1759g6</name>
</gene>
<dbReference type="InParanoid" id="A0A200QH63"/>
<feature type="region of interest" description="Disordered" evidence="1">
    <location>
        <begin position="800"/>
        <end position="830"/>
    </location>
</feature>
<feature type="domain" description="Myb/SANT-like" evidence="2">
    <location>
        <begin position="649"/>
        <end position="743"/>
    </location>
</feature>
<dbReference type="Pfam" id="PF12776">
    <property type="entry name" value="Myb_DNA-bind_3"/>
    <property type="match status" value="5"/>
</dbReference>
<dbReference type="EMBL" id="MVGT01002048">
    <property type="protein sequence ID" value="OVA09794.1"/>
    <property type="molecule type" value="Genomic_DNA"/>
</dbReference>
<comment type="caution">
    <text evidence="3">The sequence shown here is derived from an EMBL/GenBank/DDBJ whole genome shotgun (WGS) entry which is preliminary data.</text>
</comment>
<feature type="domain" description="Myb/SANT-like" evidence="2">
    <location>
        <begin position="339"/>
        <end position="433"/>
    </location>
</feature>
<dbReference type="InterPro" id="IPR024752">
    <property type="entry name" value="Myb/SANT-like_dom"/>
</dbReference>
<dbReference type="STRING" id="56857.A0A200QH63"/>
<evidence type="ECO:0000313" key="3">
    <source>
        <dbReference type="EMBL" id="OVA09794.1"/>
    </source>
</evidence>
<feature type="compositionally biased region" description="Polar residues" evidence="1">
    <location>
        <begin position="800"/>
        <end position="809"/>
    </location>
</feature>
<sequence length="926" mass="107853">MVNQAPPSNDRSRTYWTPPMERYFIDLMLDQVHKGNRIGHTFNKQAWTDMLTMFNAKFGSKYDKDVLKGRYKNLWEQYNDVKILLEQSDFAWDETRQMVIASDHVWDAYVKAHPDMRSYKTKPILNYNDLSIIYGYTIADGRYSRSSHDVDLEDDIHGIKIGEGSGSQNPNNNDRSRTNWTPTMDRFFVDLMLEHVHKGNKIENTFNKRAWTEMIMFFNKKFESKYNKNVLRSRYKILRKHYNDMKVLLGQSGFDLDESRQMVLADDCVWDAYIKAHPDARSCRTTSVPDYNDLCMIYGNEIADGRKVRSINNANLDHEITAMKIGSQTPTNCDRSRTYWTPPMDRYLIDLMLDQVHRGNKIDNTFIAQAWVDMTTLFNVKFGSQHDKEVLKNRYKSLRKQYTDIKILLDQSGFTWDETRQMVRADDNTWDAYIKEHPDVQSYINRTLPTYSDLCMIFGNATADGGNNCEDYADANYDIPRLTMGEGIDGQASISDGSRTYWTPSMDHYFMELMLEHVHKGNKIDYTFNKQAWVDMITLFKAKFGPQHDKDVLRSRYKNLRKQFNDIKNILAQSGFFWDETRQMVTADDDSWDAYLKAHPDARSYRTKTVLDYNKLCVIYGNVSPNGKDSQSKGNDSESPATCDRSRTYWTPPMDRYFVDLMLDQVHKGNRIDNTFNKQAWAHMKTCFNMKFRSQYDKDVLKSRYKNLRKQYNYIKVLLNQSGFVWDEKRRMVTADDNVWDSYIKEHPDAQSYRTKILANYNDLCIIFNGRNNNSGHEVDPNSEVVGMNVDEVPGCLQSSATSVAQSDPMNDVKESTPHSGTNKRPSMTPLVCQDSRKLQRIDSNGMQDALSEMQVVVTSLKNQQKEKENSISIENVMSELQAIPDIDEDLILDACDLLGDEIKAKTFLALDIKLRKKWLLRKLRP</sequence>
<evidence type="ECO:0000259" key="2">
    <source>
        <dbReference type="Pfam" id="PF12776"/>
    </source>
</evidence>
<proteinExistence type="predicted"/>
<dbReference type="OrthoDB" id="1848055at2759"/>
<feature type="compositionally biased region" description="Polar residues" evidence="1">
    <location>
        <begin position="627"/>
        <end position="640"/>
    </location>
</feature>
<reference evidence="3 4" key="1">
    <citation type="journal article" date="2017" name="Mol. Plant">
        <title>The Genome of Medicinal Plant Macleaya cordata Provides New Insights into Benzylisoquinoline Alkaloids Metabolism.</title>
        <authorList>
            <person name="Liu X."/>
            <person name="Liu Y."/>
            <person name="Huang P."/>
            <person name="Ma Y."/>
            <person name="Qing Z."/>
            <person name="Tang Q."/>
            <person name="Cao H."/>
            <person name="Cheng P."/>
            <person name="Zheng Y."/>
            <person name="Yuan Z."/>
            <person name="Zhou Y."/>
            <person name="Liu J."/>
            <person name="Tang Z."/>
            <person name="Zhuo Y."/>
            <person name="Zhang Y."/>
            <person name="Yu L."/>
            <person name="Huang J."/>
            <person name="Yang P."/>
            <person name="Peng Q."/>
            <person name="Zhang J."/>
            <person name="Jiang W."/>
            <person name="Zhang Z."/>
            <person name="Lin K."/>
            <person name="Ro D.K."/>
            <person name="Chen X."/>
            <person name="Xiong X."/>
            <person name="Shang Y."/>
            <person name="Huang S."/>
            <person name="Zeng J."/>
        </authorList>
    </citation>
    <scope>NUCLEOTIDE SEQUENCE [LARGE SCALE GENOMIC DNA]</scope>
    <source>
        <strain evidence="4">cv. BLH2017</strain>
        <tissue evidence="3">Root</tissue>
    </source>
</reference>
<evidence type="ECO:0000313" key="4">
    <source>
        <dbReference type="Proteomes" id="UP000195402"/>
    </source>
</evidence>
<feature type="region of interest" description="Disordered" evidence="1">
    <location>
        <begin position="627"/>
        <end position="646"/>
    </location>
</feature>
<evidence type="ECO:0000256" key="1">
    <source>
        <dbReference type="SAM" id="MobiDB-lite"/>
    </source>
</evidence>
<protein>
    <submittedName>
        <fullName evidence="3">Myb/SANT-like domain</fullName>
    </submittedName>
</protein>
<feature type="domain" description="Myb/SANT-like" evidence="2">
    <location>
        <begin position="501"/>
        <end position="595"/>
    </location>
</feature>
<dbReference type="PANTHER" id="PTHR46929">
    <property type="entry name" value="EXPRESSED PROTEIN"/>
    <property type="match status" value="1"/>
</dbReference>
<accession>A0A200QH63</accession>
<feature type="domain" description="Myb/SANT-like" evidence="2">
    <location>
        <begin position="15"/>
        <end position="109"/>
    </location>
</feature>
<dbReference type="AlphaFoldDB" id="A0A200QH63"/>
<feature type="domain" description="Myb/SANT-like" evidence="2">
    <location>
        <begin position="179"/>
        <end position="273"/>
    </location>
</feature>
<dbReference type="Proteomes" id="UP000195402">
    <property type="component" value="Unassembled WGS sequence"/>
</dbReference>
<organism evidence="3 4">
    <name type="scientific">Macleaya cordata</name>
    <name type="common">Five-seeded plume-poppy</name>
    <name type="synonym">Bocconia cordata</name>
    <dbReference type="NCBI Taxonomy" id="56857"/>
    <lineage>
        <taxon>Eukaryota</taxon>
        <taxon>Viridiplantae</taxon>
        <taxon>Streptophyta</taxon>
        <taxon>Embryophyta</taxon>
        <taxon>Tracheophyta</taxon>
        <taxon>Spermatophyta</taxon>
        <taxon>Magnoliopsida</taxon>
        <taxon>Ranunculales</taxon>
        <taxon>Papaveraceae</taxon>
        <taxon>Papaveroideae</taxon>
        <taxon>Macleaya</taxon>
    </lineage>
</organism>
<name>A0A200QH63_MACCD</name>
<dbReference type="FunCoup" id="A0A200QH63">
    <property type="interactions" value="803"/>
</dbReference>